<dbReference type="AlphaFoldDB" id="A0ABD1ZRJ0"/>
<keyword evidence="3" id="KW-1185">Reference proteome</keyword>
<evidence type="ECO:0000313" key="3">
    <source>
        <dbReference type="Proteomes" id="UP001605036"/>
    </source>
</evidence>
<proteinExistence type="predicted"/>
<evidence type="ECO:0000313" key="2">
    <source>
        <dbReference type="EMBL" id="KAL2653847.1"/>
    </source>
</evidence>
<name>A0ABD1ZRJ0_9MARC</name>
<accession>A0ABD1ZRJ0</accession>
<reference evidence="2 3" key="1">
    <citation type="submission" date="2024-09" db="EMBL/GenBank/DDBJ databases">
        <title>Chromosome-scale assembly of Riccia fluitans.</title>
        <authorList>
            <person name="Paukszto L."/>
            <person name="Sawicki J."/>
            <person name="Karawczyk K."/>
            <person name="Piernik-Szablinska J."/>
            <person name="Szczecinska M."/>
            <person name="Mazdziarz M."/>
        </authorList>
    </citation>
    <scope>NUCLEOTIDE SEQUENCE [LARGE SCALE GENOMIC DNA]</scope>
    <source>
        <strain evidence="2">Rf_01</strain>
        <tissue evidence="2">Aerial parts of the thallus</tissue>
    </source>
</reference>
<sequence>MLRSGQYMAGFKWLTRARISRLRAERIWRACTTPQSVEMKDVDNILFGIDTPARYFQDNEDRKHEANETAEEKNGPADDDRMSNIPIVDLNRNTDSGADLHRVRDVRDALLYTGFGVTMQTNKKDVKQERAMEDLSDYCQLWD</sequence>
<organism evidence="2 3">
    <name type="scientific">Riccia fluitans</name>
    <dbReference type="NCBI Taxonomy" id="41844"/>
    <lineage>
        <taxon>Eukaryota</taxon>
        <taxon>Viridiplantae</taxon>
        <taxon>Streptophyta</taxon>
        <taxon>Embryophyta</taxon>
        <taxon>Marchantiophyta</taxon>
        <taxon>Marchantiopsida</taxon>
        <taxon>Marchantiidae</taxon>
        <taxon>Marchantiales</taxon>
        <taxon>Ricciaceae</taxon>
        <taxon>Riccia</taxon>
    </lineage>
</organism>
<comment type="caution">
    <text evidence="2">The sequence shown here is derived from an EMBL/GenBank/DDBJ whole genome shotgun (WGS) entry which is preliminary data.</text>
</comment>
<dbReference type="Proteomes" id="UP001605036">
    <property type="component" value="Unassembled WGS sequence"/>
</dbReference>
<feature type="region of interest" description="Disordered" evidence="1">
    <location>
        <begin position="56"/>
        <end position="84"/>
    </location>
</feature>
<protein>
    <submittedName>
        <fullName evidence="2">Uncharacterized protein</fullName>
    </submittedName>
</protein>
<evidence type="ECO:0000256" key="1">
    <source>
        <dbReference type="SAM" id="MobiDB-lite"/>
    </source>
</evidence>
<dbReference type="EMBL" id="JBHFFA010000001">
    <property type="protein sequence ID" value="KAL2653847.1"/>
    <property type="molecule type" value="Genomic_DNA"/>
</dbReference>
<gene>
    <name evidence="2" type="ORF">R1flu_021975</name>
</gene>
<feature type="compositionally biased region" description="Basic and acidic residues" evidence="1">
    <location>
        <begin position="57"/>
        <end position="82"/>
    </location>
</feature>